<feature type="domain" description="NAD-dependent epimerase/dehydratase" evidence="3">
    <location>
        <begin position="4"/>
        <end position="239"/>
    </location>
</feature>
<dbReference type="PANTHER" id="PTHR42687">
    <property type="entry name" value="L-THREONINE 3-DEHYDROGENASE"/>
    <property type="match status" value="1"/>
</dbReference>
<accession>A0A7C3KF02</accession>
<feature type="region of interest" description="Disordered" evidence="2">
    <location>
        <begin position="312"/>
        <end position="332"/>
    </location>
</feature>
<comment type="caution">
    <text evidence="4">The sequence shown here is derived from an EMBL/GenBank/DDBJ whole genome shotgun (WGS) entry which is preliminary data.</text>
</comment>
<gene>
    <name evidence="4" type="ORF">ENR64_13635</name>
</gene>
<dbReference type="InterPro" id="IPR001509">
    <property type="entry name" value="Epimerase_deHydtase"/>
</dbReference>
<evidence type="ECO:0000256" key="2">
    <source>
        <dbReference type="SAM" id="MobiDB-lite"/>
    </source>
</evidence>
<proteinExistence type="inferred from homology"/>
<comment type="similarity">
    <text evidence="1">Belongs to the NAD(P)-dependent epimerase/dehydratase family.</text>
</comment>
<dbReference type="SUPFAM" id="SSF51735">
    <property type="entry name" value="NAD(P)-binding Rossmann-fold domains"/>
    <property type="match status" value="1"/>
</dbReference>
<dbReference type="GO" id="GO:0006567">
    <property type="term" value="P:L-threonine catabolic process"/>
    <property type="evidence" value="ECO:0007669"/>
    <property type="project" value="TreeGrafter"/>
</dbReference>
<dbReference type="Gene3D" id="3.40.50.720">
    <property type="entry name" value="NAD(P)-binding Rossmann-like Domain"/>
    <property type="match status" value="1"/>
</dbReference>
<protein>
    <submittedName>
        <fullName evidence="4">NAD-dependent epimerase/dehydratase family protein</fullName>
    </submittedName>
</protein>
<name>A0A7C3KF02_9CYAN</name>
<dbReference type="InterPro" id="IPR051225">
    <property type="entry name" value="NAD(P)_epim/dehydratase"/>
</dbReference>
<dbReference type="FunFam" id="3.40.50.720:FF:000077">
    <property type="entry name" value="L-threonine 3-dehydrogenase, mitochondrial"/>
    <property type="match status" value="1"/>
</dbReference>
<evidence type="ECO:0000259" key="3">
    <source>
        <dbReference type="Pfam" id="PF01370"/>
    </source>
</evidence>
<evidence type="ECO:0000256" key="1">
    <source>
        <dbReference type="ARBA" id="ARBA00007637"/>
    </source>
</evidence>
<reference evidence="4" key="1">
    <citation type="journal article" date="2020" name="mSystems">
        <title>Genome- and Community-Level Interaction Insights into Carbon Utilization and Element Cycling Functions of Hydrothermarchaeota in Hydrothermal Sediment.</title>
        <authorList>
            <person name="Zhou Z."/>
            <person name="Liu Y."/>
            <person name="Xu W."/>
            <person name="Pan J."/>
            <person name="Luo Z.H."/>
            <person name="Li M."/>
        </authorList>
    </citation>
    <scope>NUCLEOTIDE SEQUENCE [LARGE SCALE GENOMIC DNA]</scope>
    <source>
        <strain evidence="4">SpSt-418</strain>
    </source>
</reference>
<dbReference type="EMBL" id="DSRU01000199">
    <property type="protein sequence ID" value="HFM98770.1"/>
    <property type="molecule type" value="Genomic_DNA"/>
</dbReference>
<dbReference type="PANTHER" id="PTHR42687:SF1">
    <property type="entry name" value="L-THREONINE 3-DEHYDROGENASE, MITOCHONDRIAL"/>
    <property type="match status" value="1"/>
</dbReference>
<sequence length="332" mass="36610">MHKILVTGSEGQLGSDLVVALRHVYGVNNVIASGWRTPPQNAKTSPYAIVDVTDSASITAIIQDYQIDTVYHLAGILSAKGEQHPDRCWDVNINGLRNVLEAAKIFKLHVFFSSSIAVFGPHTPKLDTPQITVEDPSTMYGITKVTGELLCQYYAQRFGVDVRSLRLPGIISHTSPPGGGTTDFAVEIFHAALQTGTYTCFVRPETRLPMMYMPDAIRAMLGIMQADTSKIKIRSSYNVAAVSFSAEELVAEIQTHLPHFTCRYAPDFRQAIADSWPAVIDDSKARADWGWQHQYDLATIVTDMLQALKPSSVKDSCHHEENSNLSVSSTIR</sequence>
<dbReference type="Pfam" id="PF01370">
    <property type="entry name" value="Epimerase"/>
    <property type="match status" value="1"/>
</dbReference>
<evidence type="ECO:0000313" key="4">
    <source>
        <dbReference type="EMBL" id="HFM98770.1"/>
    </source>
</evidence>
<organism evidence="4">
    <name type="scientific">Oscillatoriales cyanobacterium SpSt-418</name>
    <dbReference type="NCBI Taxonomy" id="2282169"/>
    <lineage>
        <taxon>Bacteria</taxon>
        <taxon>Bacillati</taxon>
        <taxon>Cyanobacteriota</taxon>
        <taxon>Cyanophyceae</taxon>
        <taxon>Oscillatoriophycideae</taxon>
        <taxon>Oscillatoriales</taxon>
    </lineage>
</organism>
<dbReference type="AlphaFoldDB" id="A0A7C3KF02"/>
<dbReference type="InterPro" id="IPR036291">
    <property type="entry name" value="NAD(P)-bd_dom_sf"/>
</dbReference>
<dbReference type="GO" id="GO:0008743">
    <property type="term" value="F:L-threonine 3-dehydrogenase activity"/>
    <property type="evidence" value="ECO:0007669"/>
    <property type="project" value="TreeGrafter"/>
</dbReference>
<feature type="compositionally biased region" description="Polar residues" evidence="2">
    <location>
        <begin position="323"/>
        <end position="332"/>
    </location>
</feature>